<dbReference type="EMBL" id="KV426324">
    <property type="protein sequence ID" value="KZV82432.1"/>
    <property type="molecule type" value="Genomic_DNA"/>
</dbReference>
<reference evidence="3 4" key="1">
    <citation type="journal article" date="2016" name="Mol. Biol. Evol.">
        <title>Comparative Genomics of Early-Diverging Mushroom-Forming Fungi Provides Insights into the Origins of Lignocellulose Decay Capabilities.</title>
        <authorList>
            <person name="Nagy L.G."/>
            <person name="Riley R."/>
            <person name="Tritt A."/>
            <person name="Adam C."/>
            <person name="Daum C."/>
            <person name="Floudas D."/>
            <person name="Sun H."/>
            <person name="Yadav J.S."/>
            <person name="Pangilinan J."/>
            <person name="Larsson K.H."/>
            <person name="Matsuura K."/>
            <person name="Barry K."/>
            <person name="Labutti K."/>
            <person name="Kuo R."/>
            <person name="Ohm R.A."/>
            <person name="Bhattacharya S.S."/>
            <person name="Shirouzu T."/>
            <person name="Yoshinaga Y."/>
            <person name="Martin F.M."/>
            <person name="Grigoriev I.V."/>
            <person name="Hibbett D.S."/>
        </authorList>
    </citation>
    <scope>NUCLEOTIDE SEQUENCE [LARGE SCALE GENOMIC DNA]</scope>
    <source>
        <strain evidence="3 4">HHB12029</strain>
    </source>
</reference>
<accession>A0A165CGX8</accession>
<keyword evidence="2" id="KW-1133">Transmembrane helix</keyword>
<evidence type="ECO:0000313" key="4">
    <source>
        <dbReference type="Proteomes" id="UP000077266"/>
    </source>
</evidence>
<feature type="transmembrane region" description="Helical" evidence="2">
    <location>
        <begin position="179"/>
        <end position="199"/>
    </location>
</feature>
<evidence type="ECO:0000313" key="3">
    <source>
        <dbReference type="EMBL" id="KZV82432.1"/>
    </source>
</evidence>
<keyword evidence="4" id="KW-1185">Reference proteome</keyword>
<dbReference type="OrthoDB" id="3353364at2759"/>
<name>A0A165CGX8_EXIGL</name>
<dbReference type="Proteomes" id="UP000077266">
    <property type="component" value="Unassembled WGS sequence"/>
</dbReference>
<evidence type="ECO:0008006" key="5">
    <source>
        <dbReference type="Google" id="ProtNLM"/>
    </source>
</evidence>
<dbReference type="InParanoid" id="A0A165CGX8"/>
<evidence type="ECO:0000256" key="2">
    <source>
        <dbReference type="SAM" id="Phobius"/>
    </source>
</evidence>
<dbReference type="STRING" id="1314781.A0A165CGX8"/>
<dbReference type="AlphaFoldDB" id="A0A165CGX8"/>
<keyword evidence="2" id="KW-0812">Transmembrane</keyword>
<proteinExistence type="predicted"/>
<sequence length="304" mass="33941">MWDLLITFDMEVQRVWMSRDTAFKVFWSFLRYLPVAGTALGYYITTHPEAVSSQVLVPLAITASVLSSVAFLLGHSAFIMRTYALYSRDHRILYVMVPLLVGEVALVFTVVGFNVPRYYANLDALPDHPPTIVEIPSRNFAIGVWCCQGLFDCVVFGLTLHKTIRLSKAHVKTPILPLLFRDGCGYFVAMILLYSINVLLEIFGSRRIRTVNASLASIFPVVLSQRIVLNLRSLSRAGPRDIDSFGELTRPHELQAVAAAVSVTPARTDFGWKDVDQGAYDSASPLTRPAFGQETQLSMSETRF</sequence>
<feature type="compositionally biased region" description="Polar residues" evidence="1">
    <location>
        <begin position="293"/>
        <end position="304"/>
    </location>
</feature>
<evidence type="ECO:0000256" key="1">
    <source>
        <dbReference type="SAM" id="MobiDB-lite"/>
    </source>
</evidence>
<protein>
    <recommendedName>
        <fullName evidence="5">RTA1-domain-containing protein</fullName>
    </recommendedName>
</protein>
<feature type="region of interest" description="Disordered" evidence="1">
    <location>
        <begin position="284"/>
        <end position="304"/>
    </location>
</feature>
<feature type="transmembrane region" description="Helical" evidence="2">
    <location>
        <begin position="56"/>
        <end position="80"/>
    </location>
</feature>
<feature type="transmembrane region" description="Helical" evidence="2">
    <location>
        <begin position="21"/>
        <end position="44"/>
    </location>
</feature>
<organism evidence="3 4">
    <name type="scientific">Exidia glandulosa HHB12029</name>
    <dbReference type="NCBI Taxonomy" id="1314781"/>
    <lineage>
        <taxon>Eukaryota</taxon>
        <taxon>Fungi</taxon>
        <taxon>Dikarya</taxon>
        <taxon>Basidiomycota</taxon>
        <taxon>Agaricomycotina</taxon>
        <taxon>Agaricomycetes</taxon>
        <taxon>Auriculariales</taxon>
        <taxon>Exidiaceae</taxon>
        <taxon>Exidia</taxon>
    </lineage>
</organism>
<feature type="transmembrane region" description="Helical" evidence="2">
    <location>
        <begin position="92"/>
        <end position="120"/>
    </location>
</feature>
<gene>
    <name evidence="3" type="ORF">EXIGLDRAFT_729734</name>
</gene>
<keyword evidence="2" id="KW-0472">Membrane</keyword>